<dbReference type="PROSITE" id="PS50045">
    <property type="entry name" value="SIGMA54_INTERACT_4"/>
    <property type="match status" value="1"/>
</dbReference>
<dbReference type="InterPro" id="IPR058031">
    <property type="entry name" value="AAA_lid_NorR"/>
</dbReference>
<dbReference type="FunFam" id="3.40.50.300:FF:000006">
    <property type="entry name" value="DNA-binding transcriptional regulator NtrC"/>
    <property type="match status" value="1"/>
</dbReference>
<dbReference type="Gene3D" id="1.10.10.60">
    <property type="entry name" value="Homeodomain-like"/>
    <property type="match status" value="1"/>
</dbReference>
<dbReference type="InterPro" id="IPR025944">
    <property type="entry name" value="Sigma_54_int_dom_CS"/>
</dbReference>
<dbReference type="InterPro" id="IPR002078">
    <property type="entry name" value="Sigma_54_int"/>
</dbReference>
<dbReference type="SMART" id="SM00382">
    <property type="entry name" value="AAA"/>
    <property type="match status" value="1"/>
</dbReference>
<dbReference type="PROSITE" id="PS50113">
    <property type="entry name" value="PAC"/>
    <property type="match status" value="1"/>
</dbReference>
<dbReference type="OrthoDB" id="5409901at2"/>
<keyword evidence="3" id="KW-0805">Transcription regulation</keyword>
<dbReference type="SMART" id="SM00091">
    <property type="entry name" value="PAS"/>
    <property type="match status" value="1"/>
</dbReference>
<dbReference type="NCBIfam" id="TIGR00229">
    <property type="entry name" value="sensory_box"/>
    <property type="match status" value="1"/>
</dbReference>
<dbReference type="InterPro" id="IPR003593">
    <property type="entry name" value="AAA+_ATPase"/>
</dbReference>
<keyword evidence="1" id="KW-0547">Nucleotide-binding</keyword>
<dbReference type="InterPro" id="IPR013656">
    <property type="entry name" value="PAS_4"/>
</dbReference>
<dbReference type="AlphaFoldDB" id="I5B012"/>
<evidence type="ECO:0000256" key="2">
    <source>
        <dbReference type="ARBA" id="ARBA00022840"/>
    </source>
</evidence>
<dbReference type="InterPro" id="IPR009057">
    <property type="entry name" value="Homeodomain-like_sf"/>
</dbReference>
<dbReference type="Gene3D" id="3.30.450.20">
    <property type="entry name" value="PAS domain"/>
    <property type="match status" value="2"/>
</dbReference>
<dbReference type="eggNOG" id="COG3829">
    <property type="taxonomic scope" value="Bacteria"/>
</dbReference>
<feature type="domain" description="Sigma-54 factor interaction" evidence="6">
    <location>
        <begin position="465"/>
        <end position="692"/>
    </location>
</feature>
<dbReference type="Gene3D" id="3.40.50.300">
    <property type="entry name" value="P-loop containing nucleotide triphosphate hydrolases"/>
    <property type="match status" value="1"/>
</dbReference>
<gene>
    <name evidence="9" type="ORF">DespoDRAFT_00845</name>
</gene>
<dbReference type="PANTHER" id="PTHR32071:SF122">
    <property type="entry name" value="SIGMA FACTOR"/>
    <property type="match status" value="1"/>
</dbReference>
<keyword evidence="5" id="KW-0804">Transcription</keyword>
<accession>I5B012</accession>
<dbReference type="PROSITE" id="PS00688">
    <property type="entry name" value="SIGMA54_INTERACT_3"/>
    <property type="match status" value="1"/>
</dbReference>
<feature type="domain" description="PAS" evidence="7">
    <location>
        <begin position="197"/>
        <end position="259"/>
    </location>
</feature>
<dbReference type="InterPro" id="IPR027417">
    <property type="entry name" value="P-loop_NTPase"/>
</dbReference>
<keyword evidence="10" id="KW-1185">Reference proteome</keyword>
<dbReference type="PANTHER" id="PTHR32071">
    <property type="entry name" value="TRANSCRIPTIONAL REGULATORY PROTEIN"/>
    <property type="match status" value="1"/>
</dbReference>
<dbReference type="Pfam" id="PF08448">
    <property type="entry name" value="PAS_4"/>
    <property type="match status" value="1"/>
</dbReference>
<dbReference type="PRINTS" id="PR01590">
    <property type="entry name" value="HTHFIS"/>
</dbReference>
<dbReference type="GO" id="GO:0005524">
    <property type="term" value="F:ATP binding"/>
    <property type="evidence" value="ECO:0007669"/>
    <property type="project" value="UniProtKB-KW"/>
</dbReference>
<reference evidence="9 10" key="2">
    <citation type="submission" date="2012-02" db="EMBL/GenBank/DDBJ databases">
        <title>Improved High-Quality Draft sequence of Desulfobacter postgatei 2ac9.</title>
        <authorList>
            <consortium name="US DOE Joint Genome Institute"/>
            <person name="Lucas S."/>
            <person name="Han J."/>
            <person name="Lapidus A."/>
            <person name="Cheng J.-F."/>
            <person name="Goodwin L."/>
            <person name="Pitluck S."/>
            <person name="Peters L."/>
            <person name="Ovchinnikova G."/>
            <person name="Held B."/>
            <person name="Detter J.C."/>
            <person name="Han C."/>
            <person name="Tapia R."/>
            <person name="Land M."/>
            <person name="Hauser L."/>
            <person name="Kyrpides N."/>
            <person name="Ivanova N."/>
            <person name="Pagani I."/>
            <person name="Orellana R."/>
            <person name="Lovley D."/>
            <person name="Woyke T."/>
        </authorList>
    </citation>
    <scope>NUCLEOTIDE SEQUENCE [LARGE SCALE GENOMIC DNA]</scope>
    <source>
        <strain evidence="9 10">2ac9</strain>
    </source>
</reference>
<dbReference type="InterPro" id="IPR000700">
    <property type="entry name" value="PAS-assoc_C"/>
</dbReference>
<dbReference type="PROSITE" id="PS00676">
    <property type="entry name" value="SIGMA54_INTERACT_2"/>
    <property type="match status" value="1"/>
</dbReference>
<dbReference type="Proteomes" id="UP000005778">
    <property type="component" value="Chromosome"/>
</dbReference>
<evidence type="ECO:0000313" key="10">
    <source>
        <dbReference type="Proteomes" id="UP000005778"/>
    </source>
</evidence>
<dbReference type="InterPro" id="IPR025943">
    <property type="entry name" value="Sigma_54_int_dom_ATP-bd_2"/>
</dbReference>
<organism evidence="9 10">
    <name type="scientific">Desulfobacter postgatei 2ac9</name>
    <dbReference type="NCBI Taxonomy" id="879212"/>
    <lineage>
        <taxon>Bacteria</taxon>
        <taxon>Pseudomonadati</taxon>
        <taxon>Thermodesulfobacteriota</taxon>
        <taxon>Desulfobacteria</taxon>
        <taxon>Desulfobacterales</taxon>
        <taxon>Desulfobacteraceae</taxon>
        <taxon>Desulfobacter</taxon>
    </lineage>
</organism>
<dbReference type="CDD" id="cd00130">
    <property type="entry name" value="PAS"/>
    <property type="match status" value="1"/>
</dbReference>
<keyword evidence="4" id="KW-0238">DNA-binding</keyword>
<dbReference type="InterPro" id="IPR025662">
    <property type="entry name" value="Sigma_54_int_dom_ATP-bd_1"/>
</dbReference>
<evidence type="ECO:0000256" key="5">
    <source>
        <dbReference type="ARBA" id="ARBA00023163"/>
    </source>
</evidence>
<dbReference type="RefSeq" id="WP_004071633.1">
    <property type="nucleotide sequence ID" value="NZ_CM001488.1"/>
</dbReference>
<dbReference type="PROSITE" id="PS00675">
    <property type="entry name" value="SIGMA54_INTERACT_1"/>
    <property type="match status" value="1"/>
</dbReference>
<protein>
    <submittedName>
        <fullName evidence="9">PAS domain S-box</fullName>
    </submittedName>
</protein>
<proteinExistence type="predicted"/>
<evidence type="ECO:0000256" key="1">
    <source>
        <dbReference type="ARBA" id="ARBA00022741"/>
    </source>
</evidence>
<dbReference type="PROSITE" id="PS50112">
    <property type="entry name" value="PAS"/>
    <property type="match status" value="1"/>
</dbReference>
<dbReference type="InterPro" id="IPR035965">
    <property type="entry name" value="PAS-like_dom_sf"/>
</dbReference>
<dbReference type="Gene3D" id="1.10.8.60">
    <property type="match status" value="1"/>
</dbReference>
<dbReference type="STRING" id="879212.DespoDRAFT_00845"/>
<dbReference type="SUPFAM" id="SSF52540">
    <property type="entry name" value="P-loop containing nucleoside triphosphate hydrolases"/>
    <property type="match status" value="1"/>
</dbReference>
<dbReference type="SUPFAM" id="SSF55785">
    <property type="entry name" value="PYP-like sensor domain (PAS domain)"/>
    <property type="match status" value="2"/>
</dbReference>
<dbReference type="GO" id="GO:0006355">
    <property type="term" value="P:regulation of DNA-templated transcription"/>
    <property type="evidence" value="ECO:0007669"/>
    <property type="project" value="InterPro"/>
</dbReference>
<dbReference type="InterPro" id="IPR000014">
    <property type="entry name" value="PAS"/>
</dbReference>
<dbReference type="SUPFAM" id="SSF46689">
    <property type="entry name" value="Homeodomain-like"/>
    <property type="match status" value="1"/>
</dbReference>
<dbReference type="InterPro" id="IPR002197">
    <property type="entry name" value="HTH_Fis"/>
</dbReference>
<evidence type="ECO:0000259" key="7">
    <source>
        <dbReference type="PROSITE" id="PS50112"/>
    </source>
</evidence>
<dbReference type="Pfam" id="PF25601">
    <property type="entry name" value="AAA_lid_14"/>
    <property type="match status" value="1"/>
</dbReference>
<dbReference type="Pfam" id="PF13188">
    <property type="entry name" value="PAS_8"/>
    <property type="match status" value="1"/>
</dbReference>
<dbReference type="HOGENOM" id="CLU_000445_8_3_7"/>
<evidence type="ECO:0000313" key="9">
    <source>
        <dbReference type="EMBL" id="EIM62825.1"/>
    </source>
</evidence>
<dbReference type="CDD" id="cd00009">
    <property type="entry name" value="AAA"/>
    <property type="match status" value="1"/>
</dbReference>
<evidence type="ECO:0000256" key="3">
    <source>
        <dbReference type="ARBA" id="ARBA00023015"/>
    </source>
</evidence>
<name>I5B012_9BACT</name>
<evidence type="ECO:0000256" key="4">
    <source>
        <dbReference type="ARBA" id="ARBA00023125"/>
    </source>
</evidence>
<dbReference type="EMBL" id="CM001488">
    <property type="protein sequence ID" value="EIM62825.1"/>
    <property type="molecule type" value="Genomic_DNA"/>
</dbReference>
<reference evidence="9 10" key="1">
    <citation type="submission" date="2011-09" db="EMBL/GenBank/DDBJ databases">
        <authorList>
            <consortium name="US DOE Joint Genome Institute (JGI-PGF)"/>
            <person name="Lucas S."/>
            <person name="Han J."/>
            <person name="Lapidus A."/>
            <person name="Cheng J.-F."/>
            <person name="Goodwin L."/>
            <person name="Pitluck S."/>
            <person name="Peters L."/>
            <person name="Land M.L."/>
            <person name="Hauser L."/>
            <person name="Orellana R."/>
            <person name="Lovley D."/>
            <person name="Woyke T.J."/>
        </authorList>
    </citation>
    <scope>NUCLEOTIDE SEQUENCE [LARGE SCALE GENOMIC DNA]</scope>
    <source>
        <strain evidence="9 10">2ac9</strain>
    </source>
</reference>
<feature type="domain" description="PAC" evidence="8">
    <location>
        <begin position="389"/>
        <end position="440"/>
    </location>
</feature>
<dbReference type="Pfam" id="PF00158">
    <property type="entry name" value="Sigma54_activat"/>
    <property type="match status" value="1"/>
</dbReference>
<evidence type="ECO:0000259" key="8">
    <source>
        <dbReference type="PROSITE" id="PS50113"/>
    </source>
</evidence>
<dbReference type="Pfam" id="PF02954">
    <property type="entry name" value="HTH_8"/>
    <property type="match status" value="1"/>
</dbReference>
<keyword evidence="2" id="KW-0067">ATP-binding</keyword>
<evidence type="ECO:0000259" key="6">
    <source>
        <dbReference type="PROSITE" id="PS50045"/>
    </source>
</evidence>
<dbReference type="GO" id="GO:0043565">
    <property type="term" value="F:sequence-specific DNA binding"/>
    <property type="evidence" value="ECO:0007669"/>
    <property type="project" value="InterPro"/>
</dbReference>
<sequence length="773" mass="87431">MKTKPGPDQAKHDILGQTARIPADMMWLFTFSSLCRRAMLHTADASGLLDEIVSAVESHTPYYTVCFKSVFYPESGLESGDNCTPHSGIDDLSPFHRRCVNPKIKSLKRVTDTDFPKSVQKRLGMKSGTLATALYFPINDPCEKGGRCQVFYAPSGYVPHPLEFLVLEELSADLGKTLDRMHRNRGVEEQILELTRQKEMYHSVFENTGTGTIIIDPDMMILHVNAKFMALVGLERNEIENRMRWSQFVVPGDNEMMQNYHYGRRKGLSGIPTEYECRIFATSGDIRYIDMKVGMIPGTGRSIASFMDITKRKLAENRLRQSEAQLSDIIRTFEGLIYITSKDYRVEFMNVTLQEKAGRSGVGEKCYRLIHGLDSPCVGCRLESVLSGETRRWELKSPRDGRWYWSIQSPVYDNRGRIVKAQTIHLDITDRKRREEQISEDADLLRNENIVLRSAMKERYRFENIVGKSPAMQKVYELVVRAAASNAPVIIYGESGTGKELVARAIHNLSKRSKKQFVPVNSGAISEHIIESEFFGYRKGAFTGAEKDKEGFLGTADGGTLFLDEIGDVGPNLQVKLLRAIEGGGYTPVGSTRVIKPDLRIVAATNKNLKHLVEKGVMREDFFYRVHIIPIRLPALRERKEDIPLLVDYFLSAFGDQGQILPMGGKIMEAFFLHDWPGNVRELQNVLHRYMTLGKIDFMETSSDCGADAQEQVGFVRESHDLCGSLNEIVADFEKGIILNALEENRWQKARTALALGIHRKTLFTKMKKLGLE</sequence>